<dbReference type="PANTHER" id="PTHR36456">
    <property type="entry name" value="UPF0232 PROTEIN SCO3875"/>
    <property type="match status" value="1"/>
</dbReference>
<evidence type="ECO:0008006" key="4">
    <source>
        <dbReference type="Google" id="ProtNLM"/>
    </source>
</evidence>
<dbReference type="Proteomes" id="UP000184452">
    <property type="component" value="Unassembled WGS sequence"/>
</dbReference>
<sequence>MGERYPQPVDPRRGPGSSDPGAAGRRPQPVDGRPDPAPSSPAGPPPPPPSASGADLARQALARARAEARERGAVPRGTGPRRRGRLRSRNEPQMFGEAVRTWLIEHGWQEQVAIGGVFGRWPEIVGEFNARRLRPESYAEGELVLVADSPTMVAHARSMVRDLMRRINEELGDGTVVSIKIKGPGSRRR</sequence>
<feature type="compositionally biased region" description="Basic and acidic residues" evidence="1">
    <location>
        <begin position="64"/>
        <end position="73"/>
    </location>
</feature>
<evidence type="ECO:0000313" key="2">
    <source>
        <dbReference type="EMBL" id="SHK63978.1"/>
    </source>
</evidence>
<dbReference type="AlphaFoldDB" id="A0A1M6U4I0"/>
<dbReference type="InterPro" id="IPR007922">
    <property type="entry name" value="DciA-like"/>
</dbReference>
<feature type="compositionally biased region" description="Low complexity" evidence="1">
    <location>
        <begin position="51"/>
        <end position="63"/>
    </location>
</feature>
<dbReference type="Pfam" id="PF05258">
    <property type="entry name" value="DciA"/>
    <property type="match status" value="1"/>
</dbReference>
<feature type="compositionally biased region" description="Pro residues" evidence="1">
    <location>
        <begin position="35"/>
        <end position="50"/>
    </location>
</feature>
<keyword evidence="3" id="KW-1185">Reference proteome</keyword>
<dbReference type="EMBL" id="FQZK01000026">
    <property type="protein sequence ID" value="SHK63978.1"/>
    <property type="molecule type" value="Genomic_DNA"/>
</dbReference>
<protein>
    <recommendedName>
        <fullName evidence="4">DUF721 domain-containing protein</fullName>
    </recommendedName>
</protein>
<feature type="region of interest" description="Disordered" evidence="1">
    <location>
        <begin position="1"/>
        <end position="92"/>
    </location>
</feature>
<name>A0A1M6U4I0_9ACTN</name>
<accession>A0A1M6U4I0</accession>
<organism evidence="2 3">
    <name type="scientific">Nocardiopsis flavescens</name>
    <dbReference type="NCBI Taxonomy" id="758803"/>
    <lineage>
        <taxon>Bacteria</taxon>
        <taxon>Bacillati</taxon>
        <taxon>Actinomycetota</taxon>
        <taxon>Actinomycetes</taxon>
        <taxon>Streptosporangiales</taxon>
        <taxon>Nocardiopsidaceae</taxon>
        <taxon>Nocardiopsis</taxon>
    </lineage>
</organism>
<evidence type="ECO:0000256" key="1">
    <source>
        <dbReference type="SAM" id="MobiDB-lite"/>
    </source>
</evidence>
<dbReference type="PANTHER" id="PTHR36456:SF1">
    <property type="entry name" value="UPF0232 PROTEIN SCO3875"/>
    <property type="match status" value="1"/>
</dbReference>
<dbReference type="STRING" id="758803.SAMN05421803_12613"/>
<reference evidence="2 3" key="1">
    <citation type="submission" date="2016-11" db="EMBL/GenBank/DDBJ databases">
        <authorList>
            <person name="Jaros S."/>
            <person name="Januszkiewicz K."/>
            <person name="Wedrychowicz H."/>
        </authorList>
    </citation>
    <scope>NUCLEOTIDE SEQUENCE [LARGE SCALE GENOMIC DNA]</scope>
    <source>
        <strain evidence="2 3">CGMCC 4.5723</strain>
    </source>
</reference>
<evidence type="ECO:0000313" key="3">
    <source>
        <dbReference type="Proteomes" id="UP000184452"/>
    </source>
</evidence>
<proteinExistence type="predicted"/>
<gene>
    <name evidence="2" type="ORF">SAMN05421803_12613</name>
</gene>